<evidence type="ECO:0008006" key="2">
    <source>
        <dbReference type="Google" id="ProtNLM"/>
    </source>
</evidence>
<organism evidence="1">
    <name type="scientific">uncultured Caudovirales phage</name>
    <dbReference type="NCBI Taxonomy" id="2100421"/>
    <lineage>
        <taxon>Viruses</taxon>
        <taxon>Duplodnaviria</taxon>
        <taxon>Heunggongvirae</taxon>
        <taxon>Uroviricota</taxon>
        <taxon>Caudoviricetes</taxon>
        <taxon>Peduoviridae</taxon>
        <taxon>Maltschvirus</taxon>
        <taxon>Maltschvirus maltsch</taxon>
    </lineage>
</organism>
<dbReference type="EMBL" id="LR798311">
    <property type="protein sequence ID" value="CAB5222407.1"/>
    <property type="molecule type" value="Genomic_DNA"/>
</dbReference>
<gene>
    <name evidence="1" type="ORF">UFOVP370_4</name>
</gene>
<reference evidence="1" key="1">
    <citation type="submission" date="2020-05" db="EMBL/GenBank/DDBJ databases">
        <authorList>
            <person name="Chiriac C."/>
            <person name="Salcher M."/>
            <person name="Ghai R."/>
            <person name="Kavagutti S V."/>
        </authorList>
    </citation>
    <scope>NUCLEOTIDE SEQUENCE</scope>
</reference>
<accession>A0A6J7WX94</accession>
<proteinExistence type="predicted"/>
<protein>
    <recommendedName>
        <fullName evidence="2">DNA transfer protein</fullName>
    </recommendedName>
</protein>
<name>A0A6J7WX94_9CAUD</name>
<evidence type="ECO:0000313" key="1">
    <source>
        <dbReference type="EMBL" id="CAB5222407.1"/>
    </source>
</evidence>
<sequence length="225" mass="24168">MTWVAAATIGSGVLGAFSSSQASRAQQQAQREAIAAQERMFNRQVELQEPFRTAGVNALPDLIAASRYTPFDYDTYQNDPGVGFRFREGLKALQASKAAGGMLRSGNTLRGITQFGQDLASQEYTNAFNRYQAERQARLNPLQSLAGVGQTATNTLSNEAGQYGQAMANNAAAMGNIRASGYMGAANALAGGLGQYANYRQNQDFMDKYFAQRQPPAGAPKAIMI</sequence>